<keyword evidence="2" id="KW-1185">Reference proteome</keyword>
<dbReference type="EMBL" id="JAPCXB010000147">
    <property type="protein sequence ID" value="KAJ1606328.1"/>
    <property type="molecule type" value="Genomic_DNA"/>
</dbReference>
<protein>
    <submittedName>
        <fullName evidence="1">Uncharacterized protein</fullName>
    </submittedName>
</protein>
<accession>A0ABQ8P316</accession>
<proteinExistence type="predicted"/>
<evidence type="ECO:0000313" key="1">
    <source>
        <dbReference type="EMBL" id="KAJ1606328.1"/>
    </source>
</evidence>
<dbReference type="Proteomes" id="UP001071777">
    <property type="component" value="Unassembled WGS sequence"/>
</dbReference>
<organism evidence="1 2">
    <name type="scientific">Cryptosporidium canis</name>
    <dbReference type="NCBI Taxonomy" id="195482"/>
    <lineage>
        <taxon>Eukaryota</taxon>
        <taxon>Sar</taxon>
        <taxon>Alveolata</taxon>
        <taxon>Apicomplexa</taxon>
        <taxon>Conoidasida</taxon>
        <taxon>Coccidia</taxon>
        <taxon>Eucoccidiorida</taxon>
        <taxon>Eimeriorina</taxon>
        <taxon>Cryptosporidiidae</taxon>
        <taxon>Cryptosporidium</taxon>
    </lineage>
</organism>
<gene>
    <name evidence="1" type="ORF">OJ252_3201</name>
</gene>
<comment type="caution">
    <text evidence="1">The sequence shown here is derived from an EMBL/GenBank/DDBJ whole genome shotgun (WGS) entry which is preliminary data.</text>
</comment>
<sequence length="192" mass="21251">MERFFEPTGSFSEMEMDCRSLQMFSSSARPWMVQQGLGGWPHPGVQGQEGVQEQGKVVRLELVNAVLVDQNGLEVPILELRYLEQLVVLVEELPGIPPRPDQRPGELPEELNHLSQVVIVAAEVLRRLWSEQKVAGQELENGASQAPNVRGPQAFPRSTIKYSASSLVNVSECVLMSLMMLEISSRSPLSAS</sequence>
<reference evidence="1" key="1">
    <citation type="submission" date="2022-10" db="EMBL/GenBank/DDBJ databases">
        <title>Adaptive evolution leads to modifications in subtelomeric GC content in a zoonotic Cryptosporidium species.</title>
        <authorList>
            <person name="Li J."/>
            <person name="Feng Y."/>
            <person name="Xiao L."/>
        </authorList>
    </citation>
    <scope>NUCLEOTIDE SEQUENCE</scope>
    <source>
        <strain evidence="1">25894</strain>
    </source>
</reference>
<evidence type="ECO:0000313" key="2">
    <source>
        <dbReference type="Proteomes" id="UP001071777"/>
    </source>
</evidence>
<name>A0ABQ8P316_9CRYT</name>